<dbReference type="RefSeq" id="WP_218470954.1">
    <property type="nucleotide sequence ID" value="NZ_BAABJN010000006.1"/>
</dbReference>
<sequence length="444" mass="50279">MNETLEEGPATEPVVTGTYQKSGTFLHSSAAAHAEKLMPVLDKYPVDAADVAARLPPNRALNPCCFYPETQPTQVVQMNLDDGLADNLARQLRCQAIIQESYAEASIGNYFPLSTMFENCVLFIPSAKRFYDLNQDIVYEHFPEVETAVVNAFVVTANKRSYGTHAASGIALQIPSLVKKQLGFPTEYRSFHTAVTPTPLDRQPFVIFEEAEVEAPNLQFVYGKMLEYGLDPDEKAAVDKALYLFLEGKVTEIDLPTVRDFLMAKYWAKKYVDTPSPGYYCDSRVGDALVFDNYRAHGDGTLPSSPKDRLTIDFRCFNRVHYPPGMTSGLDFIVDPEERAYQIRRKRASLEFLLATLGYESIDEFLRMVFGKNHTDDINPFGLMTDLQFGVYNKSEYHLLDQNLDDHYERVERLYDRIEKDGEYVLPSRAKEYLDALYSEGPAA</sequence>
<protein>
    <submittedName>
        <fullName evidence="1">Uncharacterized protein</fullName>
    </submittedName>
</protein>
<proteinExistence type="predicted"/>
<keyword evidence="2" id="KW-1185">Reference proteome</keyword>
<organism evidence="1 2">
    <name type="scientific">Nocardia iowensis</name>
    <dbReference type="NCBI Taxonomy" id="204891"/>
    <lineage>
        <taxon>Bacteria</taxon>
        <taxon>Bacillati</taxon>
        <taxon>Actinomycetota</taxon>
        <taxon>Actinomycetes</taxon>
        <taxon>Mycobacteriales</taxon>
        <taxon>Nocardiaceae</taxon>
        <taxon>Nocardia</taxon>
    </lineage>
</organism>
<gene>
    <name evidence="1" type="ORF">KV110_32345</name>
</gene>
<dbReference type="Proteomes" id="UP000694257">
    <property type="component" value="Chromosome"/>
</dbReference>
<reference evidence="1 2" key="1">
    <citation type="submission" date="2021-07" db="EMBL/GenBank/DDBJ databases">
        <title>Whole Genome Sequence of Nocardia Iowensis.</title>
        <authorList>
            <person name="Lamm A."/>
            <person name="Collins-Fairclough A.M."/>
            <person name="Bunk B."/>
            <person name="Sproer C."/>
        </authorList>
    </citation>
    <scope>NUCLEOTIDE SEQUENCE [LARGE SCALE GENOMIC DNA]</scope>
    <source>
        <strain evidence="1 2">NRRL 5646</strain>
    </source>
</reference>
<accession>A0ABX8RKC5</accession>
<evidence type="ECO:0000313" key="1">
    <source>
        <dbReference type="EMBL" id="QXN90082.1"/>
    </source>
</evidence>
<dbReference type="EMBL" id="CP078145">
    <property type="protein sequence ID" value="QXN90082.1"/>
    <property type="molecule type" value="Genomic_DNA"/>
</dbReference>
<evidence type="ECO:0000313" key="2">
    <source>
        <dbReference type="Proteomes" id="UP000694257"/>
    </source>
</evidence>
<name>A0ABX8RKC5_NOCIO</name>